<dbReference type="Pfam" id="PF00924">
    <property type="entry name" value="MS_channel_2nd"/>
    <property type="match status" value="1"/>
</dbReference>
<dbReference type="Pfam" id="PF21082">
    <property type="entry name" value="MS_channel_3rd"/>
    <property type="match status" value="1"/>
</dbReference>
<keyword evidence="4 7" id="KW-0812">Transmembrane</keyword>
<dbReference type="InterPro" id="IPR049278">
    <property type="entry name" value="MS_channel_C"/>
</dbReference>
<evidence type="ECO:0000259" key="9">
    <source>
        <dbReference type="Pfam" id="PF21082"/>
    </source>
</evidence>
<protein>
    <submittedName>
        <fullName evidence="10">Mechanosensitive ion channel</fullName>
    </submittedName>
</protein>
<evidence type="ECO:0000313" key="10">
    <source>
        <dbReference type="EMBL" id="HIW82372.1"/>
    </source>
</evidence>
<evidence type="ECO:0000256" key="5">
    <source>
        <dbReference type="ARBA" id="ARBA00022989"/>
    </source>
</evidence>
<dbReference type="InterPro" id="IPR006686">
    <property type="entry name" value="MscS_channel_CS"/>
</dbReference>
<evidence type="ECO:0000256" key="7">
    <source>
        <dbReference type="SAM" id="Phobius"/>
    </source>
</evidence>
<evidence type="ECO:0000256" key="6">
    <source>
        <dbReference type="ARBA" id="ARBA00023136"/>
    </source>
</evidence>
<dbReference type="InterPro" id="IPR006685">
    <property type="entry name" value="MscS_channel_2nd"/>
</dbReference>
<dbReference type="InterPro" id="IPR010920">
    <property type="entry name" value="LSM_dom_sf"/>
</dbReference>
<dbReference type="EMBL" id="DXGH01000071">
    <property type="protein sequence ID" value="HIW82372.1"/>
    <property type="molecule type" value="Genomic_DNA"/>
</dbReference>
<gene>
    <name evidence="10" type="ORF">H9742_12790</name>
</gene>
<dbReference type="GO" id="GO:0008381">
    <property type="term" value="F:mechanosensitive monoatomic ion channel activity"/>
    <property type="evidence" value="ECO:0007669"/>
    <property type="project" value="InterPro"/>
</dbReference>
<feature type="transmembrane region" description="Helical" evidence="7">
    <location>
        <begin position="95"/>
        <end position="116"/>
    </location>
</feature>
<comment type="caution">
    <text evidence="10">The sequence shown here is derived from an EMBL/GenBank/DDBJ whole genome shotgun (WGS) entry which is preliminary data.</text>
</comment>
<dbReference type="GO" id="GO:0005886">
    <property type="term" value="C:plasma membrane"/>
    <property type="evidence" value="ECO:0007669"/>
    <property type="project" value="UniProtKB-SubCell"/>
</dbReference>
<dbReference type="PANTHER" id="PTHR30221:SF1">
    <property type="entry name" value="SMALL-CONDUCTANCE MECHANOSENSITIVE CHANNEL"/>
    <property type="match status" value="1"/>
</dbReference>
<feature type="domain" description="Mechanosensitive ion channel MscS" evidence="8">
    <location>
        <begin position="103"/>
        <end position="170"/>
    </location>
</feature>
<dbReference type="InterPro" id="IPR011066">
    <property type="entry name" value="MscS_channel_C_sf"/>
</dbReference>
<dbReference type="SUPFAM" id="SSF82689">
    <property type="entry name" value="Mechanosensitive channel protein MscS (YggB), C-terminal domain"/>
    <property type="match status" value="1"/>
</dbReference>
<feature type="transmembrane region" description="Helical" evidence="7">
    <location>
        <begin position="66"/>
        <end position="89"/>
    </location>
</feature>
<dbReference type="SUPFAM" id="SSF82861">
    <property type="entry name" value="Mechanosensitive channel protein MscS (YggB), transmembrane region"/>
    <property type="match status" value="1"/>
</dbReference>
<dbReference type="Gene3D" id="2.30.30.60">
    <property type="match status" value="1"/>
</dbReference>
<dbReference type="SUPFAM" id="SSF50182">
    <property type="entry name" value="Sm-like ribonucleoproteins"/>
    <property type="match status" value="1"/>
</dbReference>
<dbReference type="AlphaFoldDB" id="A0A9D1R970"/>
<organism evidence="10 11">
    <name type="scientific">Candidatus Acetatifactor stercoripullorum</name>
    <dbReference type="NCBI Taxonomy" id="2838414"/>
    <lineage>
        <taxon>Bacteria</taxon>
        <taxon>Bacillati</taxon>
        <taxon>Bacillota</taxon>
        <taxon>Clostridia</taxon>
        <taxon>Lachnospirales</taxon>
        <taxon>Lachnospiraceae</taxon>
        <taxon>Acetatifactor</taxon>
    </lineage>
</organism>
<keyword evidence="6 7" id="KW-0472">Membrane</keyword>
<name>A0A9D1R970_9FIRM</name>
<keyword evidence="5 7" id="KW-1133">Transmembrane helix</keyword>
<dbReference type="Proteomes" id="UP000824265">
    <property type="component" value="Unassembled WGS sequence"/>
</dbReference>
<dbReference type="InterPro" id="IPR045275">
    <property type="entry name" value="MscS_archaea/bacteria_type"/>
</dbReference>
<evidence type="ECO:0000256" key="2">
    <source>
        <dbReference type="ARBA" id="ARBA00008017"/>
    </source>
</evidence>
<keyword evidence="3" id="KW-1003">Cell membrane</keyword>
<feature type="domain" description="Mechanosensitive ion channel MscS C-terminal" evidence="9">
    <location>
        <begin position="179"/>
        <end position="259"/>
    </location>
</feature>
<evidence type="ECO:0000259" key="8">
    <source>
        <dbReference type="Pfam" id="PF00924"/>
    </source>
</evidence>
<proteinExistence type="inferred from homology"/>
<comment type="subcellular location">
    <subcellularLocation>
        <location evidence="1">Cell membrane</location>
        <topology evidence="1">Multi-pass membrane protein</topology>
    </subcellularLocation>
</comment>
<reference evidence="10" key="1">
    <citation type="journal article" date="2021" name="PeerJ">
        <title>Extensive microbial diversity within the chicken gut microbiome revealed by metagenomics and culture.</title>
        <authorList>
            <person name="Gilroy R."/>
            <person name="Ravi A."/>
            <person name="Getino M."/>
            <person name="Pursley I."/>
            <person name="Horton D.L."/>
            <person name="Alikhan N.F."/>
            <person name="Baker D."/>
            <person name="Gharbi K."/>
            <person name="Hall N."/>
            <person name="Watson M."/>
            <person name="Adriaenssens E.M."/>
            <person name="Foster-Nyarko E."/>
            <person name="Jarju S."/>
            <person name="Secka A."/>
            <person name="Antonio M."/>
            <person name="Oren A."/>
            <person name="Chaudhuri R.R."/>
            <person name="La Ragione R."/>
            <person name="Hildebrand F."/>
            <person name="Pallen M.J."/>
        </authorList>
    </citation>
    <scope>NUCLEOTIDE SEQUENCE</scope>
    <source>
        <strain evidence="10">CHK195-6426</strain>
    </source>
</reference>
<sequence>MLLDFLETLPEKALHLGIRVVLAVVFFLIGVQVVKLLRKILRKSMQRAGAEVGAVQFVDSFLKTSLYVVLIFLLATSFGVDAASIVALLGSAGVAIGLAIQGSLSNLAGGVLILVLKPFKVGDYIHENTDHQEGTVAEIQIFYTKLVTGDNKVIVLPNGTLANNSIINMSAAKTRRMDIVIGISYDSDIKKAKEALMEVLENDPFVLKDQEMRVYVSELAASAINLGVRCFFTNEHFWEGKWRITENCKYALDRAGIEIPYPQLDVHMKGEN</sequence>
<dbReference type="InterPro" id="IPR011014">
    <property type="entry name" value="MscS_channel_TM-2"/>
</dbReference>
<evidence type="ECO:0000256" key="3">
    <source>
        <dbReference type="ARBA" id="ARBA00022475"/>
    </source>
</evidence>
<dbReference type="PANTHER" id="PTHR30221">
    <property type="entry name" value="SMALL-CONDUCTANCE MECHANOSENSITIVE CHANNEL"/>
    <property type="match status" value="1"/>
</dbReference>
<dbReference type="Gene3D" id="1.10.287.1260">
    <property type="match status" value="1"/>
</dbReference>
<feature type="transmembrane region" description="Helical" evidence="7">
    <location>
        <begin position="16"/>
        <end position="37"/>
    </location>
</feature>
<accession>A0A9D1R970</accession>
<dbReference type="InterPro" id="IPR023408">
    <property type="entry name" value="MscS_beta-dom_sf"/>
</dbReference>
<dbReference type="PROSITE" id="PS01246">
    <property type="entry name" value="UPF0003"/>
    <property type="match status" value="1"/>
</dbReference>
<reference evidence="10" key="2">
    <citation type="submission" date="2021-04" db="EMBL/GenBank/DDBJ databases">
        <authorList>
            <person name="Gilroy R."/>
        </authorList>
    </citation>
    <scope>NUCLEOTIDE SEQUENCE</scope>
    <source>
        <strain evidence="10">CHK195-6426</strain>
    </source>
</reference>
<evidence type="ECO:0000313" key="11">
    <source>
        <dbReference type="Proteomes" id="UP000824265"/>
    </source>
</evidence>
<dbReference type="Gene3D" id="3.30.70.100">
    <property type="match status" value="1"/>
</dbReference>
<comment type="similarity">
    <text evidence="2">Belongs to the MscS (TC 1.A.23) family.</text>
</comment>
<evidence type="ECO:0000256" key="4">
    <source>
        <dbReference type="ARBA" id="ARBA00022692"/>
    </source>
</evidence>
<evidence type="ECO:0000256" key="1">
    <source>
        <dbReference type="ARBA" id="ARBA00004651"/>
    </source>
</evidence>